<evidence type="ECO:0000256" key="8">
    <source>
        <dbReference type="ARBA" id="ARBA00023235"/>
    </source>
</evidence>
<comment type="caution">
    <text evidence="12">The sequence shown here is derived from an EMBL/GenBank/DDBJ whole genome shotgun (WGS) entry which is preliminary data.</text>
</comment>
<evidence type="ECO:0000313" key="12">
    <source>
        <dbReference type="EMBL" id="KKN70686.1"/>
    </source>
</evidence>
<keyword evidence="7" id="KW-0238">DNA-binding</keyword>
<dbReference type="GO" id="GO:0043139">
    <property type="term" value="F:5'-3' DNA helicase activity"/>
    <property type="evidence" value="ECO:0007669"/>
    <property type="project" value="UniProtKB-EC"/>
</dbReference>
<dbReference type="GO" id="GO:0005524">
    <property type="term" value="F:ATP binding"/>
    <property type="evidence" value="ECO:0007669"/>
    <property type="project" value="UniProtKB-KW"/>
</dbReference>
<proteinExistence type="inferred from homology"/>
<feature type="domain" description="SF4 helicase" evidence="11">
    <location>
        <begin position="173"/>
        <end position="444"/>
    </location>
</feature>
<dbReference type="Gene3D" id="3.40.50.300">
    <property type="entry name" value="P-loop containing nucleotide triphosphate hydrolases"/>
    <property type="match status" value="1"/>
</dbReference>
<dbReference type="GO" id="GO:0016787">
    <property type="term" value="F:hydrolase activity"/>
    <property type="evidence" value="ECO:0007669"/>
    <property type="project" value="UniProtKB-KW"/>
</dbReference>
<keyword evidence="8" id="KW-0413">Isomerase</keyword>
<keyword evidence="2" id="KW-0235">DNA replication</keyword>
<dbReference type="SUPFAM" id="SSF48024">
    <property type="entry name" value="N-terminal domain of DnaB helicase"/>
    <property type="match status" value="1"/>
</dbReference>
<dbReference type="Pfam" id="PF03796">
    <property type="entry name" value="DnaB_C"/>
    <property type="match status" value="1"/>
</dbReference>
<dbReference type="GO" id="GO:0003677">
    <property type="term" value="F:DNA binding"/>
    <property type="evidence" value="ECO:0007669"/>
    <property type="project" value="UniProtKB-KW"/>
</dbReference>
<evidence type="ECO:0000259" key="11">
    <source>
        <dbReference type="PROSITE" id="PS51199"/>
    </source>
</evidence>
<dbReference type="InterPro" id="IPR007693">
    <property type="entry name" value="DNA_helicase_DnaB-like_N"/>
</dbReference>
<dbReference type="InterPro" id="IPR036185">
    <property type="entry name" value="DNA_heli_DnaB-like_N_sf"/>
</dbReference>
<dbReference type="PANTHER" id="PTHR30153">
    <property type="entry name" value="REPLICATIVE DNA HELICASE DNAB"/>
    <property type="match status" value="1"/>
</dbReference>
<comment type="similarity">
    <text evidence="1">Belongs to the helicase family. DnaB subfamily.</text>
</comment>
<evidence type="ECO:0000256" key="4">
    <source>
        <dbReference type="ARBA" id="ARBA00022801"/>
    </source>
</evidence>
<organism evidence="12">
    <name type="scientific">marine sediment metagenome</name>
    <dbReference type="NCBI Taxonomy" id="412755"/>
    <lineage>
        <taxon>unclassified sequences</taxon>
        <taxon>metagenomes</taxon>
        <taxon>ecological metagenomes</taxon>
    </lineage>
</organism>
<dbReference type="EC" id="5.6.2.3" evidence="9"/>
<dbReference type="PROSITE" id="PS51199">
    <property type="entry name" value="SF4_HELICASE"/>
    <property type="match status" value="1"/>
</dbReference>
<evidence type="ECO:0000256" key="7">
    <source>
        <dbReference type="ARBA" id="ARBA00023125"/>
    </source>
</evidence>
<evidence type="ECO:0000256" key="10">
    <source>
        <dbReference type="ARBA" id="ARBA00048954"/>
    </source>
</evidence>
<dbReference type="InterPro" id="IPR016136">
    <property type="entry name" value="DNA_helicase_N/primase_C"/>
</dbReference>
<protein>
    <recommendedName>
        <fullName evidence="9">DNA 5'-3' helicase</fullName>
        <ecNumber evidence="9">5.6.2.3</ecNumber>
    </recommendedName>
</protein>
<dbReference type="Gene3D" id="1.10.860.10">
    <property type="entry name" value="DNAb Helicase, Chain A"/>
    <property type="match status" value="1"/>
</dbReference>
<name>A0A0F9VAU5_9ZZZZ</name>
<dbReference type="GO" id="GO:0006260">
    <property type="term" value="P:DNA replication"/>
    <property type="evidence" value="ECO:0007669"/>
    <property type="project" value="UniProtKB-KW"/>
</dbReference>
<dbReference type="AlphaFoldDB" id="A0A0F9VAU5"/>
<evidence type="ECO:0000256" key="9">
    <source>
        <dbReference type="ARBA" id="ARBA00044969"/>
    </source>
</evidence>
<keyword evidence="4" id="KW-0378">Hydrolase</keyword>
<dbReference type="GO" id="GO:0005829">
    <property type="term" value="C:cytosol"/>
    <property type="evidence" value="ECO:0007669"/>
    <property type="project" value="TreeGrafter"/>
</dbReference>
<dbReference type="Pfam" id="PF00772">
    <property type="entry name" value="DnaB"/>
    <property type="match status" value="1"/>
</dbReference>
<keyword evidence="3" id="KW-0547">Nucleotide-binding</keyword>
<evidence type="ECO:0000256" key="6">
    <source>
        <dbReference type="ARBA" id="ARBA00022840"/>
    </source>
</evidence>
<keyword evidence="6" id="KW-0067">ATP-binding</keyword>
<sequence>MVTEQLQMSPQDLEAEQAVLGAVLIDGKALSLAEAILKPVDFYKTANGIVFKAMMQLRDDSQPIDCLTLSSWLGAEDNLETIGGAFYLTGLTETVPSASRVEHYARIVSEAAQYRSLIDIGRKLIKQAQNGSEAPSALLAGIPTTMGNGNADYVHIAGPAKAVDENIRIMLEEPGKSRGMSTGLSKLDSYCGGIQKNDLVIIGARTSMGKTSLAIQIAWRAAKNNIPALIVTLESSDVDLVERLAIKESKVSSSRYQAGYLTAVEGADLHAATAKLSGLPLYLNDSAMQSAYTILASARHLSVRHGLGLIVIDFIQRLETYGRVERRIQLEDFCRKAKTIAKELNCPVIIVSQLSRKPEGRVATKQRPIMSDLKESGGIEEHADQVWLLYRPSFYGHKTYKDGSPTDNTCEIIVAKNRNGKRGASLRVAFIEEYMLFADLATDEPPPEQDDLPF</sequence>
<dbReference type="SUPFAM" id="SSF52540">
    <property type="entry name" value="P-loop containing nucleoside triphosphate hydrolases"/>
    <property type="match status" value="1"/>
</dbReference>
<dbReference type="InterPro" id="IPR007694">
    <property type="entry name" value="DNA_helicase_DnaB-like_C"/>
</dbReference>
<keyword evidence="5" id="KW-0347">Helicase</keyword>
<dbReference type="PANTHER" id="PTHR30153:SF2">
    <property type="entry name" value="REPLICATIVE DNA HELICASE"/>
    <property type="match status" value="1"/>
</dbReference>
<accession>A0A0F9VAU5</accession>
<dbReference type="InterPro" id="IPR027417">
    <property type="entry name" value="P-loop_NTPase"/>
</dbReference>
<evidence type="ECO:0000256" key="2">
    <source>
        <dbReference type="ARBA" id="ARBA00022705"/>
    </source>
</evidence>
<evidence type="ECO:0000256" key="3">
    <source>
        <dbReference type="ARBA" id="ARBA00022741"/>
    </source>
</evidence>
<comment type="catalytic activity">
    <reaction evidence="10">
        <text>ATP + H2O = ADP + phosphate + H(+)</text>
        <dbReference type="Rhea" id="RHEA:13065"/>
        <dbReference type="ChEBI" id="CHEBI:15377"/>
        <dbReference type="ChEBI" id="CHEBI:15378"/>
        <dbReference type="ChEBI" id="CHEBI:30616"/>
        <dbReference type="ChEBI" id="CHEBI:43474"/>
        <dbReference type="ChEBI" id="CHEBI:456216"/>
        <dbReference type="EC" id="5.6.2.3"/>
    </reaction>
</comment>
<dbReference type="EMBL" id="LAZR01000399">
    <property type="protein sequence ID" value="KKN70686.1"/>
    <property type="molecule type" value="Genomic_DNA"/>
</dbReference>
<reference evidence="12" key="1">
    <citation type="journal article" date="2015" name="Nature">
        <title>Complex archaea that bridge the gap between prokaryotes and eukaryotes.</title>
        <authorList>
            <person name="Spang A."/>
            <person name="Saw J.H."/>
            <person name="Jorgensen S.L."/>
            <person name="Zaremba-Niedzwiedzka K."/>
            <person name="Martijn J."/>
            <person name="Lind A.E."/>
            <person name="van Eijk R."/>
            <person name="Schleper C."/>
            <person name="Guy L."/>
            <person name="Ettema T.J."/>
        </authorList>
    </citation>
    <scope>NUCLEOTIDE SEQUENCE</scope>
</reference>
<evidence type="ECO:0000256" key="5">
    <source>
        <dbReference type="ARBA" id="ARBA00022806"/>
    </source>
</evidence>
<gene>
    <name evidence="12" type="ORF">LCGC14_0428410</name>
</gene>
<evidence type="ECO:0000256" key="1">
    <source>
        <dbReference type="ARBA" id="ARBA00008428"/>
    </source>
</evidence>